<evidence type="ECO:0000313" key="1">
    <source>
        <dbReference type="EMBL" id="QHU08062.1"/>
    </source>
</evidence>
<dbReference type="AlphaFoldDB" id="A0A6C0JQM2"/>
<accession>A0A6C0JQM2</accession>
<dbReference type="EMBL" id="MN740694">
    <property type="protein sequence ID" value="QHU08062.1"/>
    <property type="molecule type" value="Genomic_DNA"/>
</dbReference>
<proteinExistence type="predicted"/>
<protein>
    <submittedName>
        <fullName evidence="1">Uncharacterized protein</fullName>
    </submittedName>
</protein>
<reference evidence="1" key="1">
    <citation type="journal article" date="2020" name="Nature">
        <title>Giant virus diversity and host interactions through global metagenomics.</title>
        <authorList>
            <person name="Schulz F."/>
            <person name="Roux S."/>
            <person name="Paez-Espino D."/>
            <person name="Jungbluth S."/>
            <person name="Walsh D.A."/>
            <person name="Denef V.J."/>
            <person name="McMahon K.D."/>
            <person name="Konstantinidis K.T."/>
            <person name="Eloe-Fadrosh E.A."/>
            <person name="Kyrpides N.C."/>
            <person name="Woyke T."/>
        </authorList>
    </citation>
    <scope>NUCLEOTIDE SEQUENCE</scope>
    <source>
        <strain evidence="1">GVMAG-S-1062768-28</strain>
    </source>
</reference>
<name>A0A6C0JQM2_9ZZZZ</name>
<organism evidence="1">
    <name type="scientific">viral metagenome</name>
    <dbReference type="NCBI Taxonomy" id="1070528"/>
    <lineage>
        <taxon>unclassified sequences</taxon>
        <taxon>metagenomes</taxon>
        <taxon>organismal metagenomes</taxon>
    </lineage>
</organism>
<sequence>MTTDLDYEITLVPNTNYIIVDGVIIAGMGKNCIRKLTRRDVIHCEQKGYSIVITELSRVHEILTEKTFGLDSNFYNKNIL</sequence>